<gene>
    <name evidence="2" type="ORF">FF36_04585</name>
</gene>
<evidence type="ECO:0000259" key="1">
    <source>
        <dbReference type="Pfam" id="PF13358"/>
    </source>
</evidence>
<dbReference type="SUPFAM" id="SSF46689">
    <property type="entry name" value="Homeodomain-like"/>
    <property type="match status" value="1"/>
</dbReference>
<dbReference type="AlphaFoldDB" id="A0A0D8BAE0"/>
<dbReference type="InterPro" id="IPR036397">
    <property type="entry name" value="RNaseH_sf"/>
</dbReference>
<sequence>MREIAEKAGASKPTVRLWLSRYDEEGPDGLVSRVSPGRPREVPGRVRARILALTRTTPPPETGLSHWTSAEMARYLKRREGVSVSHTFVARLWRENNLQPHRHRVFKLSADPDFEAKVEDVVGLYLDPPEGAEVLSIDEKPGVQALDRTQPPRPVASGRVATRTHDYQRKGTTDLFAALDVGTGRVTARCFPSHTRADFLTFMDQVIAEYGGAELHVVVDNLATHCGPGVDTWLHRHKNVTFHFTPSGSSWLNQVENWFGILTRHALQHGAFVSVQDLVNTINNYVENWNWDAQPFEWTATAEEIVAKVEVLHREFRKLLANNL</sequence>
<keyword evidence="3" id="KW-1185">Reference proteome</keyword>
<dbReference type="GO" id="GO:0003676">
    <property type="term" value="F:nucleic acid binding"/>
    <property type="evidence" value="ECO:0007669"/>
    <property type="project" value="InterPro"/>
</dbReference>
<dbReference type="Pfam" id="PF13358">
    <property type="entry name" value="DDE_3"/>
    <property type="match status" value="1"/>
</dbReference>
<proteinExistence type="predicted"/>
<name>A0A0D8BAE0_9ACTN</name>
<accession>A0A0D8BAE0</accession>
<feature type="domain" description="Tc1-like transposase DDE" evidence="1">
    <location>
        <begin position="134"/>
        <end position="278"/>
    </location>
</feature>
<comment type="caution">
    <text evidence="2">The sequence shown here is derived from an EMBL/GenBank/DDBJ whole genome shotgun (WGS) entry which is preliminary data.</text>
</comment>
<dbReference type="NCBIfam" id="NF033545">
    <property type="entry name" value="transpos_IS630"/>
    <property type="match status" value="1"/>
</dbReference>
<dbReference type="Gene3D" id="3.30.420.10">
    <property type="entry name" value="Ribonuclease H-like superfamily/Ribonuclease H"/>
    <property type="match status" value="1"/>
</dbReference>
<organism evidence="2 3">
    <name type="scientific">Frankia torreyi</name>
    <dbReference type="NCBI Taxonomy" id="1856"/>
    <lineage>
        <taxon>Bacteria</taxon>
        <taxon>Bacillati</taxon>
        <taxon>Actinomycetota</taxon>
        <taxon>Actinomycetes</taxon>
        <taxon>Frankiales</taxon>
        <taxon>Frankiaceae</taxon>
        <taxon>Frankia</taxon>
    </lineage>
</organism>
<dbReference type="SUPFAM" id="SSF53098">
    <property type="entry name" value="Ribonuclease H-like"/>
    <property type="match status" value="1"/>
</dbReference>
<reference evidence="3" key="1">
    <citation type="submission" date="2015-02" db="EMBL/GenBank/DDBJ databases">
        <title>Draft Genome of Frankia sp. CpI1-S.</title>
        <authorList>
            <person name="Oshone R.T."/>
            <person name="Ngom M."/>
            <person name="Ghodhbane-Gtari F."/>
            <person name="Gtari M."/>
            <person name="Morris K."/>
            <person name="Thomas K."/>
            <person name="Sen A."/>
            <person name="Tisa L.S."/>
        </authorList>
    </citation>
    <scope>NUCLEOTIDE SEQUENCE [LARGE SCALE GENOMIC DNA]</scope>
    <source>
        <strain evidence="3">CpI1-S</strain>
    </source>
</reference>
<protein>
    <submittedName>
        <fullName evidence="2">Transposase</fullName>
    </submittedName>
</protein>
<evidence type="ECO:0000313" key="2">
    <source>
        <dbReference type="EMBL" id="KJE21080.1"/>
    </source>
</evidence>
<dbReference type="InterPro" id="IPR009057">
    <property type="entry name" value="Homeodomain-like_sf"/>
</dbReference>
<dbReference type="Pfam" id="PF13565">
    <property type="entry name" value="HTH_32"/>
    <property type="match status" value="1"/>
</dbReference>
<dbReference type="PATRIC" id="fig|1502723.3.peg.4532"/>
<dbReference type="InterPro" id="IPR012337">
    <property type="entry name" value="RNaseH-like_sf"/>
</dbReference>
<dbReference type="EMBL" id="JYFN01000044">
    <property type="protein sequence ID" value="KJE21080.1"/>
    <property type="molecule type" value="Genomic_DNA"/>
</dbReference>
<reference evidence="2 3" key="2">
    <citation type="journal article" date="2016" name="Genome Announc.">
        <title>Permanent Draft Genome Sequences for Two Variants of Frankia sp. Strain CpI1, the First Frankia Strain Isolated from Root Nodules of Comptonia peregrina.</title>
        <authorList>
            <person name="Oshone R."/>
            <person name="Hurst S.G.IV."/>
            <person name="Abebe-Akele F."/>
            <person name="Simpson S."/>
            <person name="Morris K."/>
            <person name="Thomas W.K."/>
            <person name="Tisa L.S."/>
        </authorList>
    </citation>
    <scope>NUCLEOTIDE SEQUENCE [LARGE SCALE GENOMIC DNA]</scope>
    <source>
        <strain evidence="3">CpI1-S</strain>
    </source>
</reference>
<dbReference type="Proteomes" id="UP000032545">
    <property type="component" value="Unassembled WGS sequence"/>
</dbReference>
<dbReference type="InterPro" id="IPR047655">
    <property type="entry name" value="Transpos_IS630-like"/>
</dbReference>
<evidence type="ECO:0000313" key="3">
    <source>
        <dbReference type="Proteomes" id="UP000032545"/>
    </source>
</evidence>
<dbReference type="InterPro" id="IPR038717">
    <property type="entry name" value="Tc1-like_DDE_dom"/>
</dbReference>